<comment type="caution">
    <text evidence="2">The sequence shown here is derived from an EMBL/GenBank/DDBJ whole genome shotgun (WGS) entry which is preliminary data.</text>
</comment>
<name>A0AAW1TV60_9CUCU</name>
<reference evidence="2 3" key="1">
    <citation type="submission" date="2023-03" db="EMBL/GenBank/DDBJ databases">
        <title>Genome insight into feeding habits of ladybird beetles.</title>
        <authorList>
            <person name="Li H.-S."/>
            <person name="Huang Y.-H."/>
            <person name="Pang H."/>
        </authorList>
    </citation>
    <scope>NUCLEOTIDE SEQUENCE [LARGE SCALE GENOMIC DNA]</scope>
    <source>
        <strain evidence="2">SYSU_2023b</strain>
        <tissue evidence="2">Whole body</tissue>
    </source>
</reference>
<keyword evidence="3" id="KW-1185">Reference proteome</keyword>
<dbReference type="EMBL" id="JARQZJ010000010">
    <property type="protein sequence ID" value="KAK9872244.1"/>
    <property type="molecule type" value="Genomic_DNA"/>
</dbReference>
<accession>A0AAW1TV60</accession>
<evidence type="ECO:0000313" key="3">
    <source>
        <dbReference type="Proteomes" id="UP001431783"/>
    </source>
</evidence>
<sequence>MSTSQKRKFSEHDLHNAYKKKMKTEEPLHKEISSPQGKNITSSKKCKSKMVSTRGQTPSVTYFFKKTKMPPQKFFKDMICVRDKKVFRSGNIEKKINDNEISKIIPGNVEDVHLSMNKTCNRQKNSQNSDFNCSILPKKKFIVSNIVEDKVVTSDEMFSYTVVENTHQSIDQFLLKSNSIETETADKKNLRQICRSSSLQKISSTELQQPKMEYSVSQVSKILHPKKKNYSHLIQDKSVLPGDKNAEKKLFALESDSSTSNNKHSKLTDEYVSHKNKHLEKTQEFHSMFYTMSQNIQKYSFPFISPIKDEINMGEYVDITNILNQYGVEKKSLLRKTKDFHSMYSTLSLNISSPLLFPTEEGRNKTVQEKPPGKYSANCYKEHTEKSLNDLESQTVLKKMSSFENFIENFSHVSKSRNSITINFSDSVLLCENDNISFNKNGIIHLSSSLPETNDETLLGDRAKLFMNIDHLGIQSRTKPLKNISKTVEELNIAETISSITNIESITEEQSLNNLNKLTTNKSLNACTNGNLISKTKIGNKNNITHRLNSDKSAKTKSISGIFRTVERNRTKFPCESTMRSNVNNQSSAHNYESVSTELSNERYKNEKLTQSQTNFKIVFDKCQAEKYSSISSDIKTSIYNTQKEEVNQKDYPIQQYQDEQVLFSPQNIKYNKFNSNFKCSIDTEIDNQNNFEQKQFSPIKNSIIYKVSNREVVNPFGDLNLNIFENSDIISPILMTENVHHIQNLLHIIRKVMSQQTCQKCMLK</sequence>
<gene>
    <name evidence="2" type="ORF">WA026_017045</name>
</gene>
<evidence type="ECO:0000313" key="2">
    <source>
        <dbReference type="EMBL" id="KAK9872244.1"/>
    </source>
</evidence>
<protein>
    <submittedName>
        <fullName evidence="2">Uncharacterized protein</fullName>
    </submittedName>
</protein>
<dbReference type="AlphaFoldDB" id="A0AAW1TV60"/>
<evidence type="ECO:0000256" key="1">
    <source>
        <dbReference type="SAM" id="MobiDB-lite"/>
    </source>
</evidence>
<proteinExistence type="predicted"/>
<dbReference type="Proteomes" id="UP001431783">
    <property type="component" value="Unassembled WGS sequence"/>
</dbReference>
<feature type="compositionally biased region" description="Polar residues" evidence="1">
    <location>
        <begin position="33"/>
        <end position="43"/>
    </location>
</feature>
<feature type="region of interest" description="Disordered" evidence="1">
    <location>
        <begin position="1"/>
        <end position="51"/>
    </location>
</feature>
<feature type="compositionally biased region" description="Basic and acidic residues" evidence="1">
    <location>
        <begin position="23"/>
        <end position="32"/>
    </location>
</feature>
<organism evidence="2 3">
    <name type="scientific">Henosepilachna vigintioctopunctata</name>
    <dbReference type="NCBI Taxonomy" id="420089"/>
    <lineage>
        <taxon>Eukaryota</taxon>
        <taxon>Metazoa</taxon>
        <taxon>Ecdysozoa</taxon>
        <taxon>Arthropoda</taxon>
        <taxon>Hexapoda</taxon>
        <taxon>Insecta</taxon>
        <taxon>Pterygota</taxon>
        <taxon>Neoptera</taxon>
        <taxon>Endopterygota</taxon>
        <taxon>Coleoptera</taxon>
        <taxon>Polyphaga</taxon>
        <taxon>Cucujiformia</taxon>
        <taxon>Coccinelloidea</taxon>
        <taxon>Coccinellidae</taxon>
        <taxon>Epilachninae</taxon>
        <taxon>Epilachnini</taxon>
        <taxon>Henosepilachna</taxon>
    </lineage>
</organism>